<evidence type="ECO:0000256" key="7">
    <source>
        <dbReference type="ARBA" id="ARBA00023004"/>
    </source>
</evidence>
<dbReference type="InterPro" id="IPR034505">
    <property type="entry name" value="Coproporphyrinogen-III_oxidase"/>
</dbReference>
<keyword evidence="6 10" id="KW-0479">Metal-binding</keyword>
<evidence type="ECO:0000259" key="11">
    <source>
        <dbReference type="PROSITE" id="PS51918"/>
    </source>
</evidence>
<evidence type="ECO:0000313" key="12">
    <source>
        <dbReference type="EMBL" id="QMV62937.1"/>
    </source>
</evidence>
<dbReference type="SFLD" id="SFLDS00029">
    <property type="entry name" value="Radical_SAM"/>
    <property type="match status" value="1"/>
</dbReference>
<dbReference type="Pfam" id="PF04055">
    <property type="entry name" value="Radical_SAM"/>
    <property type="match status" value="1"/>
</dbReference>
<dbReference type="Gene3D" id="3.20.20.70">
    <property type="entry name" value="Aldolase class I"/>
    <property type="match status" value="1"/>
</dbReference>
<evidence type="ECO:0000256" key="3">
    <source>
        <dbReference type="ARBA" id="ARBA00017228"/>
    </source>
</evidence>
<dbReference type="RefSeq" id="WP_182368896.1">
    <property type="nucleotide sequence ID" value="NZ_CP059139.1"/>
</dbReference>
<dbReference type="PANTHER" id="PTHR13932:SF5">
    <property type="entry name" value="RADICAL S-ADENOSYL METHIONINE DOMAIN-CONTAINING PROTEIN 1, MITOCHONDRIAL"/>
    <property type="match status" value="1"/>
</dbReference>
<dbReference type="AlphaFoldDB" id="A0A7G5DMG2"/>
<comment type="similarity">
    <text evidence="2">Belongs to the anaerobic coproporphyrinogen-III oxidase family. HemW subfamily.</text>
</comment>
<dbReference type="GO" id="GO:0006779">
    <property type="term" value="P:porphyrin-containing compound biosynthetic process"/>
    <property type="evidence" value="ECO:0007669"/>
    <property type="project" value="InterPro"/>
</dbReference>
<evidence type="ECO:0000256" key="8">
    <source>
        <dbReference type="ARBA" id="ARBA00023014"/>
    </source>
</evidence>
<comment type="function">
    <text evidence="10">Probably acts as a heme chaperone, transferring heme to an unknown acceptor. Binds one molecule of heme per monomer, possibly covalently. Binds 1 [4Fe-4S] cluster. The cluster is coordinated with 3 cysteines and an exchangeable S-adenosyl-L-methionine.</text>
</comment>
<comment type="cofactor">
    <cofactor evidence="1">
        <name>[4Fe-4S] cluster</name>
        <dbReference type="ChEBI" id="CHEBI:49883"/>
    </cofactor>
</comment>
<evidence type="ECO:0000256" key="2">
    <source>
        <dbReference type="ARBA" id="ARBA00006100"/>
    </source>
</evidence>
<dbReference type="InterPro" id="IPR006638">
    <property type="entry name" value="Elp3/MiaA/NifB-like_rSAM"/>
</dbReference>
<reference evidence="12 13" key="1">
    <citation type="journal article" date="2020" name="G3 (Bethesda)">
        <title>CeMbio - The Caenorhabditis elegans Microbiome Resource.</title>
        <authorList>
            <person name="Dirksen P."/>
            <person name="Assie A."/>
            <person name="Zimmermann J."/>
            <person name="Zhang F."/>
            <person name="Tietje A.M."/>
            <person name="Marsh S.A."/>
            <person name="Felix M.A."/>
            <person name="Shapira M."/>
            <person name="Kaleta C."/>
            <person name="Schulenburg H."/>
            <person name="Samuel B."/>
        </authorList>
    </citation>
    <scope>NUCLEOTIDE SEQUENCE [LARGE SCALE GENOMIC DNA]</scope>
    <source>
        <strain evidence="12 13">MSPm1</strain>
    </source>
</reference>
<evidence type="ECO:0000256" key="6">
    <source>
        <dbReference type="ARBA" id="ARBA00022723"/>
    </source>
</evidence>
<keyword evidence="8 10" id="KW-0411">Iron-sulfur</keyword>
<organism evidence="12 13">
    <name type="scientific">Pseudomonas berkeleyensis</name>
    <dbReference type="NCBI Taxonomy" id="2726956"/>
    <lineage>
        <taxon>Bacteria</taxon>
        <taxon>Pseudomonadati</taxon>
        <taxon>Pseudomonadota</taxon>
        <taxon>Gammaproteobacteria</taxon>
        <taxon>Pseudomonadales</taxon>
        <taxon>Pseudomonadaceae</taxon>
        <taxon>Pseudomonas</taxon>
    </lineage>
</organism>
<feature type="domain" description="Radical SAM core" evidence="11">
    <location>
        <begin position="8"/>
        <end position="241"/>
    </location>
</feature>
<evidence type="ECO:0000256" key="4">
    <source>
        <dbReference type="ARBA" id="ARBA00022617"/>
    </source>
</evidence>
<keyword evidence="7 10" id="KW-0408">Iron</keyword>
<evidence type="ECO:0000256" key="1">
    <source>
        <dbReference type="ARBA" id="ARBA00001966"/>
    </source>
</evidence>
<dbReference type="NCBIfam" id="TIGR00539">
    <property type="entry name" value="hemN_rel"/>
    <property type="match status" value="1"/>
</dbReference>
<dbReference type="GO" id="GO:0051539">
    <property type="term" value="F:4 iron, 4 sulfur cluster binding"/>
    <property type="evidence" value="ECO:0007669"/>
    <property type="project" value="UniProtKB-UniRule"/>
</dbReference>
<dbReference type="InterPro" id="IPR007197">
    <property type="entry name" value="rSAM"/>
</dbReference>
<gene>
    <name evidence="12" type="primary">hemW</name>
    <name evidence="12" type="ORF">HS968_23445</name>
</gene>
<dbReference type="SFLD" id="SFLDG01065">
    <property type="entry name" value="anaerobic_coproporphyrinogen-I"/>
    <property type="match status" value="1"/>
</dbReference>
<dbReference type="SFLD" id="SFLDF00562">
    <property type="entry name" value="HemN-like__clustered_with_heat"/>
    <property type="match status" value="1"/>
</dbReference>
<dbReference type="InterPro" id="IPR010723">
    <property type="entry name" value="HemN_C"/>
</dbReference>
<name>A0A7G5DMG2_9PSED</name>
<dbReference type="CDD" id="cd01335">
    <property type="entry name" value="Radical_SAM"/>
    <property type="match status" value="1"/>
</dbReference>
<dbReference type="PANTHER" id="PTHR13932">
    <property type="entry name" value="COPROPORPHYRINIGEN III OXIDASE"/>
    <property type="match status" value="1"/>
</dbReference>
<evidence type="ECO:0000256" key="5">
    <source>
        <dbReference type="ARBA" id="ARBA00022691"/>
    </source>
</evidence>
<proteinExistence type="inferred from homology"/>
<keyword evidence="4 10" id="KW-0349">Heme</keyword>
<sequence length="386" mass="42917">MSDTAGGRFLLPPLALYIHIPWCVRKCPYCDFNSHAAGPTLPEEEYVDALLADLDIDLQHVHGRPLTSIFFGGGTPSLFSDRALGRLLEGIERRIAFAPDIEITLEANPGTFEQAKFKGYRALGINRLSIGVQSFQEAKLKALGRIHDGGEAIRAADMARAAGFDNFNLDLMHGLPEQSIEDALFDLRTAIAQAPTHLSWYQLTMEPNTVFWNQPPVLPEDDLLWDIQEAGQALLAAEGYAQYEVSAYAQPGKQARHNLNYWTFGDFLGIGAGAHAKLSTPHGRILRTWKTRLPKDYLDPGKVYQAGERVLDSDELPFEFLMNVLRLTDGAPTELFSQRTGLSLQQLEQARREAERRGLLQGDDTRLAATAKGQLFLNDLLQLFLA</sequence>
<dbReference type="InterPro" id="IPR013785">
    <property type="entry name" value="Aldolase_TIM"/>
</dbReference>
<keyword evidence="10" id="KW-0004">4Fe-4S</keyword>
<dbReference type="GO" id="GO:0005737">
    <property type="term" value="C:cytoplasm"/>
    <property type="evidence" value="ECO:0007669"/>
    <property type="project" value="UniProtKB-SubCell"/>
</dbReference>
<evidence type="ECO:0000256" key="9">
    <source>
        <dbReference type="ARBA" id="ARBA00023186"/>
    </source>
</evidence>
<protein>
    <recommendedName>
        <fullName evidence="3 10">Heme chaperone HemW</fullName>
    </recommendedName>
</protein>
<dbReference type="SFLD" id="SFLDF00288">
    <property type="entry name" value="HemN-like__clustered_with_nucl"/>
    <property type="match status" value="1"/>
</dbReference>
<comment type="subcellular location">
    <subcellularLocation>
        <location evidence="10">Cytoplasm</location>
    </subcellularLocation>
</comment>
<dbReference type="InterPro" id="IPR004559">
    <property type="entry name" value="HemW-like"/>
</dbReference>
<dbReference type="Proteomes" id="UP000515276">
    <property type="component" value="Chromosome"/>
</dbReference>
<accession>A0A7G5DMG2</accession>
<evidence type="ECO:0000313" key="13">
    <source>
        <dbReference type="Proteomes" id="UP000515276"/>
    </source>
</evidence>
<dbReference type="PROSITE" id="PS51918">
    <property type="entry name" value="RADICAL_SAM"/>
    <property type="match status" value="1"/>
</dbReference>
<keyword evidence="9 10" id="KW-0143">Chaperone</keyword>
<dbReference type="InterPro" id="IPR058240">
    <property type="entry name" value="rSAM_sf"/>
</dbReference>
<dbReference type="SFLD" id="SFLDG01082">
    <property type="entry name" value="B12-binding_domain_containing"/>
    <property type="match status" value="1"/>
</dbReference>
<keyword evidence="13" id="KW-1185">Reference proteome</keyword>
<dbReference type="SUPFAM" id="SSF102114">
    <property type="entry name" value="Radical SAM enzymes"/>
    <property type="match status" value="1"/>
</dbReference>
<keyword evidence="10" id="KW-0963">Cytoplasm</keyword>
<dbReference type="SMART" id="SM00729">
    <property type="entry name" value="Elp3"/>
    <property type="match status" value="1"/>
</dbReference>
<dbReference type="GO" id="GO:0004109">
    <property type="term" value="F:coproporphyrinogen oxidase activity"/>
    <property type="evidence" value="ECO:0007669"/>
    <property type="project" value="InterPro"/>
</dbReference>
<keyword evidence="5 10" id="KW-0949">S-adenosyl-L-methionine</keyword>
<dbReference type="GO" id="GO:0046872">
    <property type="term" value="F:metal ion binding"/>
    <property type="evidence" value="ECO:0007669"/>
    <property type="project" value="UniProtKB-UniRule"/>
</dbReference>
<evidence type="ECO:0000256" key="10">
    <source>
        <dbReference type="RuleBase" id="RU364116"/>
    </source>
</evidence>
<dbReference type="Pfam" id="PF06969">
    <property type="entry name" value="HemN_C"/>
    <property type="match status" value="1"/>
</dbReference>
<dbReference type="EMBL" id="CP059139">
    <property type="protein sequence ID" value="QMV62937.1"/>
    <property type="molecule type" value="Genomic_DNA"/>
</dbReference>